<feature type="compositionally biased region" description="Basic and acidic residues" evidence="1">
    <location>
        <begin position="84"/>
        <end position="109"/>
    </location>
</feature>
<evidence type="ECO:0000256" key="1">
    <source>
        <dbReference type="SAM" id="MobiDB-lite"/>
    </source>
</evidence>
<evidence type="ECO:0008006" key="4">
    <source>
        <dbReference type="Google" id="ProtNLM"/>
    </source>
</evidence>
<dbReference type="Proteomes" id="UP001501676">
    <property type="component" value="Unassembled WGS sequence"/>
</dbReference>
<protein>
    <recommendedName>
        <fullName evidence="4">Secreted protein</fullName>
    </recommendedName>
</protein>
<evidence type="ECO:0000313" key="2">
    <source>
        <dbReference type="EMBL" id="GAA3391947.1"/>
    </source>
</evidence>
<gene>
    <name evidence="2" type="ORF">GCM10020369_51760</name>
</gene>
<comment type="caution">
    <text evidence="2">The sequence shown here is derived from an EMBL/GenBank/DDBJ whole genome shotgun (WGS) entry which is preliminary data.</text>
</comment>
<keyword evidence="3" id="KW-1185">Reference proteome</keyword>
<name>A0ABP6T3W7_9ACTN</name>
<accession>A0ABP6T3W7</accession>
<sequence>MLGAGGWLSPFPGAAEMVVALPVPWCGRPDNHCVRYPECATTTPHFAGIRDNHPARRPESATTICGATRRPTQPSSRSLPLPRPFDDGAAREGGFEKTGRAAREVQSDW</sequence>
<evidence type="ECO:0000313" key="3">
    <source>
        <dbReference type="Proteomes" id="UP001501676"/>
    </source>
</evidence>
<proteinExistence type="predicted"/>
<reference evidence="3" key="1">
    <citation type="journal article" date="2019" name="Int. J. Syst. Evol. Microbiol.">
        <title>The Global Catalogue of Microorganisms (GCM) 10K type strain sequencing project: providing services to taxonomists for standard genome sequencing and annotation.</title>
        <authorList>
            <consortium name="The Broad Institute Genomics Platform"/>
            <consortium name="The Broad Institute Genome Sequencing Center for Infectious Disease"/>
            <person name="Wu L."/>
            <person name="Ma J."/>
        </authorList>
    </citation>
    <scope>NUCLEOTIDE SEQUENCE [LARGE SCALE GENOMIC DNA]</scope>
    <source>
        <strain evidence="3">JCM 9458</strain>
    </source>
</reference>
<organism evidence="2 3">
    <name type="scientific">Cryptosporangium minutisporangium</name>
    <dbReference type="NCBI Taxonomy" id="113569"/>
    <lineage>
        <taxon>Bacteria</taxon>
        <taxon>Bacillati</taxon>
        <taxon>Actinomycetota</taxon>
        <taxon>Actinomycetes</taxon>
        <taxon>Cryptosporangiales</taxon>
        <taxon>Cryptosporangiaceae</taxon>
        <taxon>Cryptosporangium</taxon>
    </lineage>
</organism>
<feature type="compositionally biased region" description="Basic and acidic residues" evidence="1">
    <location>
        <begin position="48"/>
        <end position="59"/>
    </location>
</feature>
<dbReference type="EMBL" id="BAAAYN010000035">
    <property type="protein sequence ID" value="GAA3391947.1"/>
    <property type="molecule type" value="Genomic_DNA"/>
</dbReference>
<feature type="region of interest" description="Disordered" evidence="1">
    <location>
        <begin position="47"/>
        <end position="109"/>
    </location>
</feature>
<feature type="compositionally biased region" description="Low complexity" evidence="1">
    <location>
        <begin position="68"/>
        <end position="80"/>
    </location>
</feature>